<reference evidence="4" key="1">
    <citation type="submission" date="2017-07" db="EMBL/GenBank/DDBJ databases">
        <title>Brachybacterium sp. VR2415.</title>
        <authorList>
            <person name="Tak E.J."/>
            <person name="Bae J.-W."/>
        </authorList>
    </citation>
    <scope>NUCLEOTIDE SEQUENCE [LARGE SCALE GENOMIC DNA]</scope>
    <source>
        <strain evidence="4">VR2415</strain>
    </source>
</reference>
<feature type="compositionally biased region" description="Low complexity" evidence="1">
    <location>
        <begin position="241"/>
        <end position="256"/>
    </location>
</feature>
<feature type="transmembrane region" description="Helical" evidence="2">
    <location>
        <begin position="123"/>
        <end position="143"/>
    </location>
</feature>
<keyword evidence="2" id="KW-0472">Membrane</keyword>
<evidence type="ECO:0000256" key="1">
    <source>
        <dbReference type="SAM" id="MobiDB-lite"/>
    </source>
</evidence>
<dbReference type="OrthoDB" id="9813172at2"/>
<dbReference type="InterPro" id="IPR011737">
    <property type="entry name" value="CHP02206_TP0381"/>
</dbReference>
<dbReference type="AlphaFoldDB" id="A0A220UFX2"/>
<feature type="transmembrane region" description="Helical" evidence="2">
    <location>
        <begin position="37"/>
        <end position="62"/>
    </location>
</feature>
<dbReference type="Proteomes" id="UP000198398">
    <property type="component" value="Chromosome"/>
</dbReference>
<evidence type="ECO:0000313" key="3">
    <source>
        <dbReference type="EMBL" id="ASK67039.1"/>
    </source>
</evidence>
<proteinExistence type="predicted"/>
<keyword evidence="2" id="KW-1133">Transmembrane helix</keyword>
<dbReference type="NCBIfam" id="TIGR02206">
    <property type="entry name" value="intg_mem_TP0381"/>
    <property type="match status" value="1"/>
</dbReference>
<gene>
    <name evidence="3" type="ORF">CFK39_03515</name>
</gene>
<organism evidence="3 4">
    <name type="scientific">Brachybacterium avium</name>
    <dbReference type="NCBI Taxonomy" id="2017485"/>
    <lineage>
        <taxon>Bacteria</taxon>
        <taxon>Bacillati</taxon>
        <taxon>Actinomycetota</taxon>
        <taxon>Actinomycetes</taxon>
        <taxon>Micrococcales</taxon>
        <taxon>Dermabacteraceae</taxon>
        <taxon>Brachybacterium</taxon>
    </lineage>
</organism>
<keyword evidence="4" id="KW-1185">Reference proteome</keyword>
<keyword evidence="2" id="KW-0812">Transmembrane</keyword>
<protein>
    <submittedName>
        <fullName evidence="3">TIGR02206 family membrane protein</fullName>
    </submittedName>
</protein>
<sequence length="263" mass="29113">MPAYGTAHVSMLLLLVVSAAVLILWARRSDGNRVERILRITGWALLANSVFWTVWGFMPWAWNLDESLPLHYSDALRFLLPVAMITRAPWAVVVSWFWGLTLNLQSVLTPDVNYFVWIPLEFVQYWIAHLSGVLGPVVLMWGLRFHPTWRGYGLAYAVTAGWAAIAFTANALTGANYGYLNRAPDGASILDLLGPWPQYLLLEASLIAVVWALMTLPWVLLDRRAGAPALGRGGLVRRPGRSQASSSTSASRSGPSEAVITRR</sequence>
<dbReference type="KEGG" id="brv:CFK39_03515"/>
<feature type="region of interest" description="Disordered" evidence="1">
    <location>
        <begin position="232"/>
        <end position="263"/>
    </location>
</feature>
<evidence type="ECO:0000256" key="2">
    <source>
        <dbReference type="SAM" id="Phobius"/>
    </source>
</evidence>
<feature type="transmembrane region" description="Helical" evidence="2">
    <location>
        <begin position="155"/>
        <end position="179"/>
    </location>
</feature>
<evidence type="ECO:0000313" key="4">
    <source>
        <dbReference type="Proteomes" id="UP000198398"/>
    </source>
</evidence>
<name>A0A220UFX2_9MICO</name>
<accession>A0A220UFX2</accession>
<dbReference type="EMBL" id="CP022316">
    <property type="protein sequence ID" value="ASK67039.1"/>
    <property type="molecule type" value="Genomic_DNA"/>
</dbReference>
<dbReference type="Pfam" id="PF14808">
    <property type="entry name" value="TMEM164"/>
    <property type="match status" value="1"/>
</dbReference>
<feature type="transmembrane region" description="Helical" evidence="2">
    <location>
        <begin position="199"/>
        <end position="221"/>
    </location>
</feature>
<feature type="transmembrane region" description="Helical" evidence="2">
    <location>
        <begin position="6"/>
        <end position="25"/>
    </location>
</feature>